<evidence type="ECO:0000313" key="11">
    <source>
        <dbReference type="Proteomes" id="UP000075359"/>
    </source>
</evidence>
<dbReference type="NCBIfam" id="TIGR00447">
    <property type="entry name" value="pth"/>
    <property type="match status" value="1"/>
</dbReference>
<organism evidence="10 11">
    <name type="scientific">Sulfurovum riftiae</name>
    <dbReference type="NCBI Taxonomy" id="1630136"/>
    <lineage>
        <taxon>Bacteria</taxon>
        <taxon>Pseudomonadati</taxon>
        <taxon>Campylobacterota</taxon>
        <taxon>Epsilonproteobacteria</taxon>
        <taxon>Campylobacterales</taxon>
        <taxon>Sulfurovaceae</taxon>
        <taxon>Sulfurovum</taxon>
    </lineage>
</organism>
<dbReference type="InterPro" id="IPR018171">
    <property type="entry name" value="Pept_tRNA_hydro_CS"/>
</dbReference>
<evidence type="ECO:0000256" key="1">
    <source>
        <dbReference type="ARBA" id="ARBA00013260"/>
    </source>
</evidence>
<feature type="binding site" evidence="7">
    <location>
        <position position="14"/>
    </location>
    <ligand>
        <name>tRNA</name>
        <dbReference type="ChEBI" id="CHEBI:17843"/>
    </ligand>
</feature>
<dbReference type="SUPFAM" id="SSF53178">
    <property type="entry name" value="Peptidyl-tRNA hydrolase-like"/>
    <property type="match status" value="1"/>
</dbReference>
<keyword evidence="4 7" id="KW-0694">RNA-binding</keyword>
<proteinExistence type="inferred from homology"/>
<dbReference type="HAMAP" id="MF_00083">
    <property type="entry name" value="Pept_tRNA_hydro_bact"/>
    <property type="match status" value="1"/>
</dbReference>
<accession>A0A151CFV4</accession>
<comment type="subcellular location">
    <subcellularLocation>
        <location evidence="7">Cytoplasm</location>
    </subcellularLocation>
</comment>
<dbReference type="OrthoDB" id="9800507at2"/>
<dbReference type="EMBL" id="LNKT01000034">
    <property type="protein sequence ID" value="KYJ86396.1"/>
    <property type="molecule type" value="Genomic_DNA"/>
</dbReference>
<gene>
    <name evidence="7" type="primary">pth</name>
    <name evidence="10" type="ORF">AS592_06275</name>
</gene>
<dbReference type="FunFam" id="3.40.50.1470:FF:000001">
    <property type="entry name" value="Peptidyl-tRNA hydrolase"/>
    <property type="match status" value="1"/>
</dbReference>
<protein>
    <recommendedName>
        <fullName evidence="6 7">Peptidyl-tRNA hydrolase</fullName>
        <shortName evidence="7">Pth</shortName>
        <ecNumber evidence="1 7">3.1.1.29</ecNumber>
    </recommendedName>
</protein>
<dbReference type="GO" id="GO:0006515">
    <property type="term" value="P:protein quality control for misfolded or incompletely synthesized proteins"/>
    <property type="evidence" value="ECO:0007669"/>
    <property type="project" value="UniProtKB-UniRule"/>
</dbReference>
<dbReference type="PROSITE" id="PS01196">
    <property type="entry name" value="PEPT_TRNA_HYDROL_2"/>
    <property type="match status" value="1"/>
</dbReference>
<keyword evidence="7" id="KW-0963">Cytoplasm</keyword>
<feature type="site" description="Stabilizes the basic form of H active site to accept a proton" evidence="7">
    <location>
        <position position="88"/>
    </location>
</feature>
<dbReference type="Proteomes" id="UP000075359">
    <property type="component" value="Unassembled WGS sequence"/>
</dbReference>
<dbReference type="PROSITE" id="PS01195">
    <property type="entry name" value="PEPT_TRNA_HYDROL_1"/>
    <property type="match status" value="1"/>
</dbReference>
<comment type="function">
    <text evidence="7">Hydrolyzes ribosome-free peptidyl-tRNAs (with 1 or more amino acids incorporated), which drop off the ribosome during protein synthesis, or as a result of ribosome stalling.</text>
</comment>
<dbReference type="STRING" id="1630136.AS592_06275"/>
<evidence type="ECO:0000256" key="4">
    <source>
        <dbReference type="ARBA" id="ARBA00022884"/>
    </source>
</evidence>
<keyword evidence="3 7" id="KW-0378">Hydrolase</keyword>
<feature type="binding site" evidence="7">
    <location>
        <position position="63"/>
    </location>
    <ligand>
        <name>tRNA</name>
        <dbReference type="ChEBI" id="CHEBI:17843"/>
    </ligand>
</feature>
<sequence>MTLFVGLGNPGTKYEETRHNIGFKVIDRLVEDLAARNISKNAFQGELYRVANTLFLKPTTFMNLSGRSVETVKHFFKIDLGEIIVIHDDIDLPFGAVRFKKGGGHGGHNGLRSLDAHIGKEYIRVRVGVGKPEHKSQVSDYVLHDFSEEEQQSLETLIGHVAAACKALLSEELNEVKSKYSLKSIEGLEG</sequence>
<dbReference type="GO" id="GO:0000049">
    <property type="term" value="F:tRNA binding"/>
    <property type="evidence" value="ECO:0007669"/>
    <property type="project" value="UniProtKB-UniRule"/>
</dbReference>
<dbReference type="GO" id="GO:0004045">
    <property type="term" value="F:peptidyl-tRNA hydrolase activity"/>
    <property type="evidence" value="ECO:0007669"/>
    <property type="project" value="UniProtKB-UniRule"/>
</dbReference>
<dbReference type="EC" id="3.1.1.29" evidence="1 7"/>
<keyword evidence="11" id="KW-1185">Reference proteome</keyword>
<dbReference type="GO" id="GO:0005737">
    <property type="term" value="C:cytoplasm"/>
    <property type="evidence" value="ECO:0007669"/>
    <property type="project" value="UniProtKB-SubCell"/>
</dbReference>
<evidence type="ECO:0000256" key="2">
    <source>
        <dbReference type="ARBA" id="ARBA00022555"/>
    </source>
</evidence>
<dbReference type="GO" id="GO:0072344">
    <property type="term" value="P:rescue of stalled ribosome"/>
    <property type="evidence" value="ECO:0007669"/>
    <property type="project" value="UniProtKB-UniRule"/>
</dbReference>
<dbReference type="Gene3D" id="3.40.50.1470">
    <property type="entry name" value="Peptidyl-tRNA hydrolase"/>
    <property type="match status" value="1"/>
</dbReference>
<evidence type="ECO:0000313" key="10">
    <source>
        <dbReference type="EMBL" id="KYJ86396.1"/>
    </source>
</evidence>
<comment type="function">
    <text evidence="7">Catalyzes the release of premature peptidyl moieties from peptidyl-tRNA molecules trapped in stalled 50S ribosomal subunits, and thus maintains levels of free tRNAs and 50S ribosomes.</text>
</comment>
<feature type="binding site" evidence="7">
    <location>
        <position position="61"/>
    </location>
    <ligand>
        <name>tRNA</name>
        <dbReference type="ChEBI" id="CHEBI:17843"/>
    </ligand>
</feature>
<dbReference type="InterPro" id="IPR036416">
    <property type="entry name" value="Pept_tRNA_hydro_sf"/>
</dbReference>
<comment type="subunit">
    <text evidence="7">Monomer.</text>
</comment>
<dbReference type="PANTHER" id="PTHR17224">
    <property type="entry name" value="PEPTIDYL-TRNA HYDROLASE"/>
    <property type="match status" value="1"/>
</dbReference>
<evidence type="ECO:0000256" key="5">
    <source>
        <dbReference type="ARBA" id="ARBA00038063"/>
    </source>
</evidence>
<reference evidence="10 11" key="1">
    <citation type="submission" date="2015-11" db="EMBL/GenBank/DDBJ databases">
        <title>Draft genome of Sulfurovum riftiae 1812E, a member of the Epsilonproteobacteria isolated from the tube of the deep-sea hydrothermal vent tubewom Riftia pachyptila.</title>
        <authorList>
            <person name="Vetriani C."/>
            <person name="Giovannelli D."/>
        </authorList>
    </citation>
    <scope>NUCLEOTIDE SEQUENCE [LARGE SCALE GENOMIC DNA]</scope>
    <source>
        <strain evidence="10 11">1812E</strain>
    </source>
</reference>
<dbReference type="InterPro" id="IPR001328">
    <property type="entry name" value="Pept_tRNA_hydro"/>
</dbReference>
<dbReference type="CDD" id="cd00462">
    <property type="entry name" value="PTH"/>
    <property type="match status" value="1"/>
</dbReference>
<keyword evidence="2 7" id="KW-0820">tRNA-binding</keyword>
<dbReference type="PANTHER" id="PTHR17224:SF1">
    <property type="entry name" value="PEPTIDYL-TRNA HYDROLASE"/>
    <property type="match status" value="1"/>
</dbReference>
<feature type="site" description="Discriminates between blocked and unblocked aminoacyl-tRNA" evidence="7">
    <location>
        <position position="9"/>
    </location>
</feature>
<evidence type="ECO:0000256" key="9">
    <source>
        <dbReference type="RuleBase" id="RU004320"/>
    </source>
</evidence>
<dbReference type="RefSeq" id="WP_067331328.1">
    <property type="nucleotide sequence ID" value="NZ_LNKT01000034.1"/>
</dbReference>
<feature type="binding site" evidence="7">
    <location>
        <position position="109"/>
    </location>
    <ligand>
        <name>tRNA</name>
        <dbReference type="ChEBI" id="CHEBI:17843"/>
    </ligand>
</feature>
<evidence type="ECO:0000256" key="6">
    <source>
        <dbReference type="ARBA" id="ARBA00050038"/>
    </source>
</evidence>
<evidence type="ECO:0000256" key="3">
    <source>
        <dbReference type="ARBA" id="ARBA00022801"/>
    </source>
</evidence>
<evidence type="ECO:0000256" key="8">
    <source>
        <dbReference type="RuleBase" id="RU000673"/>
    </source>
</evidence>
<comment type="catalytic activity">
    <reaction evidence="7 8">
        <text>an N-acyl-L-alpha-aminoacyl-tRNA + H2O = an N-acyl-L-amino acid + a tRNA + H(+)</text>
        <dbReference type="Rhea" id="RHEA:54448"/>
        <dbReference type="Rhea" id="RHEA-COMP:10123"/>
        <dbReference type="Rhea" id="RHEA-COMP:13883"/>
        <dbReference type="ChEBI" id="CHEBI:15377"/>
        <dbReference type="ChEBI" id="CHEBI:15378"/>
        <dbReference type="ChEBI" id="CHEBI:59874"/>
        <dbReference type="ChEBI" id="CHEBI:78442"/>
        <dbReference type="ChEBI" id="CHEBI:138191"/>
        <dbReference type="EC" id="3.1.1.29"/>
    </reaction>
</comment>
<comment type="similarity">
    <text evidence="5 7 9">Belongs to the PTH family.</text>
</comment>
<dbReference type="Pfam" id="PF01195">
    <property type="entry name" value="Pept_tRNA_hydro"/>
    <property type="match status" value="1"/>
</dbReference>
<dbReference type="AlphaFoldDB" id="A0A151CFV4"/>
<comment type="caution">
    <text evidence="10">The sequence shown here is derived from an EMBL/GenBank/DDBJ whole genome shotgun (WGS) entry which is preliminary data.</text>
</comment>
<feature type="active site" description="Proton acceptor" evidence="7">
    <location>
        <position position="19"/>
    </location>
</feature>
<name>A0A151CFV4_9BACT</name>
<evidence type="ECO:0000256" key="7">
    <source>
        <dbReference type="HAMAP-Rule" id="MF_00083"/>
    </source>
</evidence>